<evidence type="ECO:0000313" key="3">
    <source>
        <dbReference type="EMBL" id="SFR94304.1"/>
    </source>
</evidence>
<protein>
    <submittedName>
        <fullName evidence="3">Uncharacterized protein</fullName>
    </submittedName>
</protein>
<reference evidence="3 4" key="1">
    <citation type="submission" date="2016-10" db="EMBL/GenBank/DDBJ databases">
        <authorList>
            <person name="de Groot N.N."/>
        </authorList>
    </citation>
    <scope>NUCLEOTIDE SEQUENCE [LARGE SCALE GENOMIC DNA]</scope>
    <source>
        <strain evidence="3 4">CGMCC 1.10457</strain>
    </source>
</reference>
<dbReference type="Pfam" id="PF24368">
    <property type="entry name" value="DUF7524"/>
    <property type="match status" value="1"/>
</dbReference>
<keyword evidence="2" id="KW-0812">Transmembrane</keyword>
<gene>
    <name evidence="3" type="ORF">SAMN05216559_1494</name>
</gene>
<evidence type="ECO:0000256" key="2">
    <source>
        <dbReference type="SAM" id="Phobius"/>
    </source>
</evidence>
<dbReference type="OrthoDB" id="282430at2157"/>
<dbReference type="Proteomes" id="UP000199062">
    <property type="component" value="Unassembled WGS sequence"/>
</dbReference>
<dbReference type="EMBL" id="FOZK01000001">
    <property type="protein sequence ID" value="SFR94304.1"/>
    <property type="molecule type" value="Genomic_DNA"/>
</dbReference>
<keyword evidence="2" id="KW-1133">Transmembrane helix</keyword>
<keyword evidence="4" id="KW-1185">Reference proteome</keyword>
<dbReference type="RefSeq" id="WP_089815343.1">
    <property type="nucleotide sequence ID" value="NZ_FOZK01000001.1"/>
</dbReference>
<dbReference type="AlphaFoldDB" id="A0A1I6KSZ6"/>
<evidence type="ECO:0000256" key="1">
    <source>
        <dbReference type="SAM" id="MobiDB-lite"/>
    </source>
</evidence>
<keyword evidence="2" id="KW-0472">Membrane</keyword>
<organism evidence="3 4">
    <name type="scientific">Halomicrobium zhouii</name>
    <dbReference type="NCBI Taxonomy" id="767519"/>
    <lineage>
        <taxon>Archaea</taxon>
        <taxon>Methanobacteriati</taxon>
        <taxon>Methanobacteriota</taxon>
        <taxon>Stenosarchaea group</taxon>
        <taxon>Halobacteria</taxon>
        <taxon>Halobacteriales</taxon>
        <taxon>Haloarculaceae</taxon>
        <taxon>Halomicrobium</taxon>
    </lineage>
</organism>
<sequence length="186" mass="19819">MPDTLPVHLNRESLHSLDVPTGIETDGSFDVLLVNHGEAVHVHLHLDDPLSRLATLDANNHYVQAESERPVRVTVDRGATGHGKLKVVTSYGAETRYVDVDLVEPAESEQPVQVDESLSKPQPKEPESSSGPSLADRIGSPVFLLAGVALLLAAAVVAVVQSPIVQFGSAVVFFAVLVGLFLAYAE</sequence>
<accession>A0A1I6KSZ6</accession>
<proteinExistence type="predicted"/>
<feature type="region of interest" description="Disordered" evidence="1">
    <location>
        <begin position="107"/>
        <end position="134"/>
    </location>
</feature>
<dbReference type="InterPro" id="IPR055946">
    <property type="entry name" value="DUF7524"/>
</dbReference>
<feature type="transmembrane region" description="Helical" evidence="2">
    <location>
        <begin position="142"/>
        <end position="161"/>
    </location>
</feature>
<evidence type="ECO:0000313" key="4">
    <source>
        <dbReference type="Proteomes" id="UP000199062"/>
    </source>
</evidence>
<feature type="transmembrane region" description="Helical" evidence="2">
    <location>
        <begin position="167"/>
        <end position="185"/>
    </location>
</feature>
<name>A0A1I6KSZ6_9EURY</name>